<dbReference type="Pfam" id="PF01463">
    <property type="entry name" value="LRRCT"/>
    <property type="match status" value="4"/>
</dbReference>
<keyword evidence="2" id="KW-0217">Developmental protein</keyword>
<dbReference type="CDD" id="cd00054">
    <property type="entry name" value="EGF_CA"/>
    <property type="match status" value="6"/>
</dbReference>
<feature type="domain" description="CTCK" evidence="14">
    <location>
        <begin position="1514"/>
        <end position="1591"/>
    </location>
</feature>
<feature type="domain" description="EGF-like" evidence="16">
    <location>
        <begin position="1174"/>
        <end position="1210"/>
    </location>
</feature>
<dbReference type="InterPro" id="IPR001791">
    <property type="entry name" value="Laminin_G"/>
</dbReference>
<evidence type="ECO:0000256" key="10">
    <source>
        <dbReference type="ARBA" id="ARBA00023180"/>
    </source>
</evidence>
<evidence type="ECO:0008006" key="19">
    <source>
        <dbReference type="Google" id="ProtNLM"/>
    </source>
</evidence>
<dbReference type="InterPro" id="IPR013032">
    <property type="entry name" value="EGF-like_CS"/>
</dbReference>
<sequence length="1592" mass="174803">MPPTTPEKRTALCRVWALAFALLVCATSVNGCPHKCSCSGSHVDCQGLGLKTVPKGIPRNAERLDLNKNNITRITKVDFSGLKNLRILHLEDNQITVIERGAFQDLRLLERLRLNRNKLQFLPELLFQSNPKLGRLDLSENQIQAVPRKAFRGITGVKNLQLDSNHISCIEDGAFRALRDLEILTLNNNNITLIPLSSFNHMPKLRTLRLHSNNLHCDCQLSWLSDWLRARRGLAPFTQCMAPAHMRGLNVPDVQKKDFVCNGPAQTESRTCAPQVTVCPPSCSCNNNIVDCRRKGLTEIPVNLPEGIVEIRLEQNLIKGVPAGAFSAYKKLKRIDLSKNQISDIAADAFSGLRSLTSLVLYGNKITELPKGIFDGLVSLQLLLLNANKINCLRVNAFQDLQNLNLLSLYDNKLQTISKGLFTPLRSIKTLHLAQNPFMCDCHLKWLADYLFDNPIETSGARCSHPRRLANKRISQVKGKKFRCTGQEDYRSRLSGECFQDLVCPEKCRCEGTVVDCSNLKLTRIPPHIPEHTTDLRLNDNEIAVLEATGIFKKLPNLRKINLSNNKLKDIREGAFDGAGGVLELLLTGNKLTALQGRMFRGLSGLKTLMLRSNQISCIDNSTFTGLSSVRLLSLYDNRISSIAPGSFSTLHSLSTINLLSNPYVCDCHLAWLGQWLKKTRVVSGNPRCQKPAFLKEIPIQDVATPDFTCDALSFSLFCPNFFSKAVFLLPFPLFVAFSLHLYLSIYLLLLLLLMLISCSLSTPLSPGAEDNGCLPASGCPDVCTCSDGVVRCSNRGLHSLPKGIPKDTTELYLEGNMLTSVPKELANLKQLSLVDLSNNSISALAPYTFNNMTQLATLILSYNQIRCIPVHAFDGLKSLRLLTLHGNDLSTIPEGAFNHLSSLSHLALGANPLYCNCDLRWLSQWVKAGFKEPGIARCTGPPDMADRLLLTTPLNRFQCKGPVDINLMSKCAPCLSAPCQNNGTCVSNAAGSYHCTCPYGFKGQACEIPINACISFPCSNGGTCHIHPGHEDHFSCACPPGFEGQHCEINPDDCEDNDCENNSTCIDGINNYTCVCPPNYTGDLCDEVTDPCLPGFDPCQHDSKCLRVGRGYRCECLPGYVGQHCEQDYNDCLENKCQHGAECVDAVNGYTCVCKEGFSGLFCENPPPMILLQTSPCDQSDCRNGAQCLVVAGEPICRCMPGFYGSKCDKMATVHFLGRDGYVELPAAKLRPTAHISLQVATDKDNGILLYKEDHDPLAIELYQGHIRLIYDIANYPPTTVYSVESVNDGLFHTVELLIQNHSLSLVVDNSTNKSLGKLARQPSVDHNTQLYIGGVPSQVVASGLRPGPERSPQGFSGCVHNVQINGEPQDLSYRSRGAGQLQRIEGKGDGILAGCHSCSVCAQGACREGGETGVTCDCPPGRSGALCDQTTGTNPCQNNRCSHGQCVPKGQSYSCQCNEGYQGQFCNRRQEPPACRGVRCGRGECRVSERGEPFCHCQPGFTGPTCDTEITCQGEMVREQLKRHQPLRTCTSTSKIPRMDCSRSCQASPGVCCSVTKTRRRKVVFRCTDGTSYSEEMETALECGCSKCPL</sequence>
<reference evidence="17" key="2">
    <citation type="submission" date="2025-09" db="UniProtKB">
        <authorList>
            <consortium name="Ensembl"/>
        </authorList>
    </citation>
    <scope>IDENTIFICATION</scope>
</reference>
<dbReference type="Pfam" id="PF12661">
    <property type="entry name" value="hEGF"/>
    <property type="match status" value="1"/>
</dbReference>
<dbReference type="InterPro" id="IPR009030">
    <property type="entry name" value="Growth_fac_rcpt_cys_sf"/>
</dbReference>
<feature type="disulfide bond" evidence="11">
    <location>
        <begin position="1477"/>
        <end position="1487"/>
    </location>
</feature>
<dbReference type="GO" id="GO:0008201">
    <property type="term" value="F:heparin binding"/>
    <property type="evidence" value="ECO:0007669"/>
    <property type="project" value="TreeGrafter"/>
</dbReference>
<evidence type="ECO:0000259" key="15">
    <source>
        <dbReference type="PROSITE" id="PS50025"/>
    </source>
</evidence>
<evidence type="ECO:0000256" key="13">
    <source>
        <dbReference type="SAM" id="SignalP"/>
    </source>
</evidence>
<dbReference type="GO" id="GO:0048513">
    <property type="term" value="P:animal organ development"/>
    <property type="evidence" value="ECO:0007669"/>
    <property type="project" value="UniProtKB-ARBA"/>
</dbReference>
<dbReference type="Pfam" id="PF00008">
    <property type="entry name" value="EGF"/>
    <property type="match status" value="6"/>
</dbReference>
<keyword evidence="8" id="KW-0524">Neurogenesis</keyword>
<proteinExistence type="predicted"/>
<feature type="transmembrane region" description="Helical" evidence="12">
    <location>
        <begin position="722"/>
        <end position="740"/>
    </location>
</feature>
<dbReference type="CDD" id="cd00110">
    <property type="entry name" value="LamG"/>
    <property type="match status" value="1"/>
</dbReference>
<gene>
    <name evidence="17" type="primary">SLIT3</name>
</gene>
<dbReference type="SUPFAM" id="SSF57196">
    <property type="entry name" value="EGF/Laminin"/>
    <property type="match status" value="3"/>
</dbReference>
<organism evidence="17 18">
    <name type="scientific">Oreochromis aureus</name>
    <name type="common">Israeli tilapia</name>
    <name type="synonym">Chromis aureus</name>
    <dbReference type="NCBI Taxonomy" id="47969"/>
    <lineage>
        <taxon>Eukaryota</taxon>
        <taxon>Metazoa</taxon>
        <taxon>Chordata</taxon>
        <taxon>Craniata</taxon>
        <taxon>Vertebrata</taxon>
        <taxon>Euteleostomi</taxon>
        <taxon>Actinopterygii</taxon>
        <taxon>Neopterygii</taxon>
        <taxon>Teleostei</taxon>
        <taxon>Neoteleostei</taxon>
        <taxon>Acanthomorphata</taxon>
        <taxon>Ovalentaria</taxon>
        <taxon>Cichlomorphae</taxon>
        <taxon>Cichliformes</taxon>
        <taxon>Cichlidae</taxon>
        <taxon>African cichlids</taxon>
        <taxon>Pseudocrenilabrinae</taxon>
        <taxon>Oreochromini</taxon>
        <taxon>Oreochromis</taxon>
    </lineage>
</organism>
<feature type="disulfide bond" evidence="11">
    <location>
        <begin position="1200"/>
        <end position="1209"/>
    </location>
</feature>
<evidence type="ECO:0000256" key="1">
    <source>
        <dbReference type="ARBA" id="ARBA00004613"/>
    </source>
</evidence>
<protein>
    <recommendedName>
        <fullName evidence="19">Slit homolog 3 (Drosophila)</fullName>
    </recommendedName>
</protein>
<feature type="domain" description="EGF-like" evidence="16">
    <location>
        <begin position="1434"/>
        <end position="1469"/>
    </location>
</feature>
<dbReference type="SMART" id="SM00013">
    <property type="entry name" value="LRRNT"/>
    <property type="match status" value="4"/>
</dbReference>
<keyword evidence="12" id="KW-0472">Membrane</keyword>
<dbReference type="FunFam" id="3.80.10.10:FF:000004">
    <property type="entry name" value="Slit guidance ligand 2"/>
    <property type="match status" value="1"/>
</dbReference>
<evidence type="ECO:0000259" key="14">
    <source>
        <dbReference type="PROSITE" id="PS01225"/>
    </source>
</evidence>
<dbReference type="SMART" id="SM00181">
    <property type="entry name" value="EGF"/>
    <property type="match status" value="9"/>
</dbReference>
<dbReference type="FunFam" id="2.10.25.10:FF:000053">
    <property type="entry name" value="Slit guidance ligand 2"/>
    <property type="match status" value="1"/>
</dbReference>
<dbReference type="PROSITE" id="PS51450">
    <property type="entry name" value="LRR"/>
    <property type="match status" value="4"/>
</dbReference>
<evidence type="ECO:0000256" key="6">
    <source>
        <dbReference type="ARBA" id="ARBA00022729"/>
    </source>
</evidence>
<feature type="disulfide bond" evidence="11">
    <location>
        <begin position="1438"/>
        <end position="1448"/>
    </location>
</feature>
<dbReference type="InterPro" id="IPR006207">
    <property type="entry name" value="Cys_knot_C"/>
</dbReference>
<dbReference type="GO" id="GO:0007411">
    <property type="term" value="P:axon guidance"/>
    <property type="evidence" value="ECO:0007669"/>
    <property type="project" value="TreeGrafter"/>
</dbReference>
<dbReference type="SUPFAM" id="SSF57184">
    <property type="entry name" value="Growth factor receptor domain"/>
    <property type="match status" value="1"/>
</dbReference>
<dbReference type="InterPro" id="IPR000742">
    <property type="entry name" value="EGF"/>
</dbReference>
<dbReference type="SMART" id="SM00368">
    <property type="entry name" value="LRR_RI"/>
    <property type="match status" value="5"/>
</dbReference>
<dbReference type="SMART" id="SM00041">
    <property type="entry name" value="CT"/>
    <property type="match status" value="1"/>
</dbReference>
<dbReference type="FunFam" id="2.10.25.10:FF:000099">
    <property type="entry name" value="Slit guidance ligand 2"/>
    <property type="match status" value="1"/>
</dbReference>
<dbReference type="FunFam" id="3.80.10.10:FF:000032">
    <property type="entry name" value="Slit homolog 2 (Drosophila)"/>
    <property type="match status" value="1"/>
</dbReference>
<dbReference type="PROSITE" id="PS00010">
    <property type="entry name" value="ASX_HYDROXYL"/>
    <property type="match status" value="2"/>
</dbReference>
<dbReference type="SUPFAM" id="SSF49899">
    <property type="entry name" value="Concanavalin A-like lectins/glucanases"/>
    <property type="match status" value="1"/>
</dbReference>
<dbReference type="InterPro" id="IPR013320">
    <property type="entry name" value="ConA-like_dom_sf"/>
</dbReference>
<evidence type="ECO:0000256" key="9">
    <source>
        <dbReference type="ARBA" id="ARBA00023157"/>
    </source>
</evidence>
<feature type="transmembrane region" description="Helical" evidence="12">
    <location>
        <begin position="747"/>
        <end position="765"/>
    </location>
</feature>
<dbReference type="GO" id="GO:0048495">
    <property type="term" value="F:Roundabout binding"/>
    <property type="evidence" value="ECO:0007669"/>
    <property type="project" value="TreeGrafter"/>
</dbReference>
<keyword evidence="10" id="KW-0325">Glycoprotein</keyword>
<evidence type="ECO:0000313" key="17">
    <source>
        <dbReference type="Ensembl" id="ENSOABP00000006051.2"/>
    </source>
</evidence>
<dbReference type="SMART" id="SM00365">
    <property type="entry name" value="LRR_SD22"/>
    <property type="match status" value="7"/>
</dbReference>
<dbReference type="FunFam" id="2.10.25.10:FF:000045">
    <property type="entry name" value="Slit guidance ligand 2"/>
    <property type="match status" value="1"/>
</dbReference>
<evidence type="ECO:0000259" key="16">
    <source>
        <dbReference type="PROSITE" id="PS50026"/>
    </source>
</evidence>
<dbReference type="InterPro" id="IPR001881">
    <property type="entry name" value="EGF-like_Ca-bd_dom"/>
</dbReference>
<evidence type="ECO:0000256" key="5">
    <source>
        <dbReference type="ARBA" id="ARBA00022614"/>
    </source>
</evidence>
<dbReference type="PROSITE" id="PS01187">
    <property type="entry name" value="EGF_CA"/>
    <property type="match status" value="2"/>
</dbReference>
<feature type="domain" description="EGF-like" evidence="16">
    <location>
        <begin position="1051"/>
        <end position="1087"/>
    </location>
</feature>
<dbReference type="PROSITE" id="PS01186">
    <property type="entry name" value="EGF_2"/>
    <property type="match status" value="7"/>
</dbReference>
<keyword evidence="3" id="KW-0964">Secreted</keyword>
<dbReference type="PANTHER" id="PTHR45836">
    <property type="entry name" value="SLIT HOMOLOG"/>
    <property type="match status" value="1"/>
</dbReference>
<evidence type="ECO:0000256" key="11">
    <source>
        <dbReference type="PROSITE-ProRule" id="PRU00076"/>
    </source>
</evidence>
<feature type="disulfide bond" evidence="11">
    <location>
        <begin position="1077"/>
        <end position="1086"/>
    </location>
</feature>
<dbReference type="PROSITE" id="PS01185">
    <property type="entry name" value="CTCK_1"/>
    <property type="match status" value="1"/>
</dbReference>
<dbReference type="PROSITE" id="PS50025">
    <property type="entry name" value="LAM_G_DOMAIN"/>
    <property type="match status" value="1"/>
</dbReference>
<feature type="disulfide bond" evidence="11">
    <location>
        <begin position="1117"/>
        <end position="1126"/>
    </location>
</feature>
<keyword evidence="7" id="KW-0677">Repeat</keyword>
<keyword evidence="12" id="KW-0812">Transmembrane</keyword>
<evidence type="ECO:0000256" key="12">
    <source>
        <dbReference type="SAM" id="Phobius"/>
    </source>
</evidence>
<dbReference type="GO" id="GO:0005509">
    <property type="term" value="F:calcium ion binding"/>
    <property type="evidence" value="ECO:0007669"/>
    <property type="project" value="InterPro"/>
</dbReference>
<feature type="signal peptide" evidence="13">
    <location>
        <begin position="1"/>
        <end position="31"/>
    </location>
</feature>
<evidence type="ECO:0000256" key="4">
    <source>
        <dbReference type="ARBA" id="ARBA00022536"/>
    </source>
</evidence>
<feature type="disulfide bond" evidence="11">
    <location>
        <begin position="998"/>
        <end position="1007"/>
    </location>
</feature>
<dbReference type="Gene3D" id="3.80.10.10">
    <property type="entry name" value="Ribonuclease Inhibitor"/>
    <property type="match status" value="5"/>
</dbReference>
<dbReference type="FunFam" id="3.80.10.10:FF:000039">
    <property type="entry name" value="slit homolog 2 protein isoform X2"/>
    <property type="match status" value="1"/>
</dbReference>
<dbReference type="Ensembl" id="ENSOABT00000006265.2">
    <property type="protein sequence ID" value="ENSOABP00000006051.2"/>
    <property type="gene ID" value="ENSOABG00000003198.2"/>
</dbReference>
<name>A0A668S075_OREAU</name>
<evidence type="ECO:0000256" key="3">
    <source>
        <dbReference type="ARBA" id="ARBA00022525"/>
    </source>
</evidence>
<evidence type="ECO:0000256" key="8">
    <source>
        <dbReference type="ARBA" id="ARBA00022902"/>
    </source>
</evidence>
<dbReference type="InterPro" id="IPR051355">
    <property type="entry name" value="Notch/Slit_guidance"/>
</dbReference>
<dbReference type="Proteomes" id="UP000472276">
    <property type="component" value="Unassembled WGS sequence"/>
</dbReference>
<feature type="domain" description="EGF-like" evidence="16">
    <location>
        <begin position="973"/>
        <end position="1008"/>
    </location>
</feature>
<feature type="disulfide bond" evidence="11">
    <location>
        <begin position="1459"/>
        <end position="1468"/>
    </location>
</feature>
<dbReference type="Pfam" id="PF01462">
    <property type="entry name" value="LRRNT"/>
    <property type="match status" value="4"/>
</dbReference>
<feature type="domain" description="EGF-like" evidence="16">
    <location>
        <begin position="1010"/>
        <end position="1049"/>
    </location>
</feature>
<feature type="chain" id="PRO_5044213824" description="Slit homolog 3 (Drosophila)" evidence="13">
    <location>
        <begin position="32"/>
        <end position="1592"/>
    </location>
</feature>
<dbReference type="Gene3D" id="2.60.120.200">
    <property type="match status" value="1"/>
</dbReference>
<dbReference type="Pfam" id="PF02210">
    <property type="entry name" value="Laminin_G_2"/>
    <property type="match status" value="1"/>
</dbReference>
<dbReference type="FunFam" id="2.10.25.10:FF:000054">
    <property type="entry name" value="Slit guidance ligand 2"/>
    <property type="match status" value="1"/>
</dbReference>
<dbReference type="FunFam" id="2.10.25.10:FF:000062">
    <property type="entry name" value="Slit guidance ligand 2"/>
    <property type="match status" value="1"/>
</dbReference>
<feature type="domain" description="EGF-like" evidence="16">
    <location>
        <begin position="1473"/>
        <end position="1509"/>
    </location>
</feature>
<evidence type="ECO:0000313" key="18">
    <source>
        <dbReference type="Proteomes" id="UP000472276"/>
    </source>
</evidence>
<keyword evidence="4 11" id="KW-0245">EGF-like domain</keyword>
<dbReference type="Pfam" id="PF13855">
    <property type="entry name" value="LRR_8"/>
    <property type="match status" value="6"/>
</dbReference>
<dbReference type="InterPro" id="IPR001611">
    <property type="entry name" value="Leu-rich_rpt"/>
</dbReference>
<comment type="caution">
    <text evidence="11">Lacks conserved residue(s) required for the propagation of feature annotation.</text>
</comment>
<feature type="domain" description="EGF-like" evidence="16">
    <location>
        <begin position="1089"/>
        <end position="1127"/>
    </location>
</feature>
<evidence type="ECO:0000256" key="7">
    <source>
        <dbReference type="ARBA" id="ARBA00022737"/>
    </source>
</evidence>
<keyword evidence="12" id="KW-1133">Transmembrane helix</keyword>
<dbReference type="FunFam" id="3.80.10.10:FF:000002">
    <property type="entry name" value="Slit guidance ligand 2"/>
    <property type="match status" value="2"/>
</dbReference>
<dbReference type="InterPro" id="IPR003591">
    <property type="entry name" value="Leu-rich_rpt_typical-subtyp"/>
</dbReference>
<dbReference type="PROSITE" id="PS50026">
    <property type="entry name" value="EGF_3"/>
    <property type="match status" value="8"/>
</dbReference>
<dbReference type="Gene3D" id="2.10.25.10">
    <property type="entry name" value="Laminin"/>
    <property type="match status" value="7"/>
</dbReference>
<feature type="domain" description="Laminin G" evidence="15">
    <location>
        <begin position="1213"/>
        <end position="1397"/>
    </location>
</feature>
<accession>A0A668S075</accession>
<keyword evidence="9 11" id="KW-1015">Disulfide bond</keyword>
<dbReference type="InterPro" id="IPR000483">
    <property type="entry name" value="Cys-rich_flank_reg_C"/>
</dbReference>
<dbReference type="InterPro" id="IPR000372">
    <property type="entry name" value="LRRNT"/>
</dbReference>
<comment type="subcellular location">
    <subcellularLocation>
        <location evidence="1">Secreted</location>
    </subcellularLocation>
</comment>
<dbReference type="GO" id="GO:0005615">
    <property type="term" value="C:extracellular space"/>
    <property type="evidence" value="ECO:0007669"/>
    <property type="project" value="UniProtKB-ARBA"/>
</dbReference>
<dbReference type="SMART" id="SM00179">
    <property type="entry name" value="EGF_CA"/>
    <property type="match status" value="7"/>
</dbReference>
<keyword evidence="5" id="KW-0433">Leucine-rich repeat</keyword>
<dbReference type="SUPFAM" id="SSF52058">
    <property type="entry name" value="L domain-like"/>
    <property type="match status" value="2"/>
</dbReference>
<reference evidence="17" key="1">
    <citation type="submission" date="2025-08" db="UniProtKB">
        <authorList>
            <consortium name="Ensembl"/>
        </authorList>
    </citation>
    <scope>IDENTIFICATION</scope>
</reference>
<dbReference type="PROSITE" id="PS00022">
    <property type="entry name" value="EGF_1"/>
    <property type="match status" value="9"/>
</dbReference>
<dbReference type="SMART" id="SM00082">
    <property type="entry name" value="LRRCT"/>
    <property type="match status" value="4"/>
</dbReference>
<dbReference type="GO" id="GO:0050919">
    <property type="term" value="P:negative chemotaxis"/>
    <property type="evidence" value="ECO:0007669"/>
    <property type="project" value="TreeGrafter"/>
</dbReference>
<dbReference type="InterPro" id="IPR032675">
    <property type="entry name" value="LRR_dom_sf"/>
</dbReference>
<dbReference type="InterPro" id="IPR000152">
    <property type="entry name" value="EGF-type_Asp/Asn_hydroxyl_site"/>
</dbReference>
<dbReference type="SMART" id="SM00282">
    <property type="entry name" value="LamG"/>
    <property type="match status" value="1"/>
</dbReference>
<feature type="disulfide bond" evidence="11">
    <location>
        <begin position="1155"/>
        <end position="1164"/>
    </location>
</feature>
<dbReference type="PROSITE" id="PS01225">
    <property type="entry name" value="CTCK_2"/>
    <property type="match status" value="1"/>
</dbReference>
<feature type="disulfide bond" evidence="11">
    <location>
        <begin position="1039"/>
        <end position="1048"/>
    </location>
</feature>
<dbReference type="FunFam" id="2.10.25.10:FF:000063">
    <property type="entry name" value="Slit guidance ligand 2"/>
    <property type="match status" value="1"/>
</dbReference>
<feature type="domain" description="EGF-like" evidence="16">
    <location>
        <begin position="1129"/>
        <end position="1165"/>
    </location>
</feature>
<dbReference type="SMART" id="SM00369">
    <property type="entry name" value="LRR_TYP"/>
    <property type="match status" value="18"/>
</dbReference>
<feature type="disulfide bond" evidence="11">
    <location>
        <begin position="1499"/>
        <end position="1508"/>
    </location>
</feature>
<keyword evidence="18" id="KW-1185">Reference proteome</keyword>
<dbReference type="PANTHER" id="PTHR45836:SF9">
    <property type="entry name" value="SLIT HOMOLOG 3 PROTEIN"/>
    <property type="match status" value="1"/>
</dbReference>
<dbReference type="InterPro" id="IPR018097">
    <property type="entry name" value="EGF_Ca-bd_CS"/>
</dbReference>
<evidence type="ECO:0000256" key="2">
    <source>
        <dbReference type="ARBA" id="ARBA00022473"/>
    </source>
</evidence>
<keyword evidence="6 13" id="KW-0732">Signal</keyword>